<dbReference type="SMART" id="SM00793">
    <property type="entry name" value="AgrB"/>
    <property type="match status" value="1"/>
</dbReference>
<keyword evidence="3" id="KW-0645">Protease</keyword>
<feature type="transmembrane region" description="Helical" evidence="8">
    <location>
        <begin position="29"/>
        <end position="47"/>
    </location>
</feature>
<evidence type="ECO:0000256" key="8">
    <source>
        <dbReference type="SAM" id="Phobius"/>
    </source>
</evidence>
<dbReference type="AlphaFoldDB" id="A0A1H8GTK1"/>
<evidence type="ECO:0000313" key="10">
    <source>
        <dbReference type="EMBL" id="SEN47372.1"/>
    </source>
</evidence>
<evidence type="ECO:0000256" key="3">
    <source>
        <dbReference type="ARBA" id="ARBA00022670"/>
    </source>
</evidence>
<dbReference type="Proteomes" id="UP000683429">
    <property type="component" value="Chromosome"/>
</dbReference>
<name>A0A1H8GTK1_9BACL</name>
<evidence type="ECO:0000256" key="6">
    <source>
        <dbReference type="ARBA" id="ARBA00022989"/>
    </source>
</evidence>
<keyword evidence="1" id="KW-1003">Cell membrane</keyword>
<gene>
    <name evidence="9" type="ORF">KP014_20755</name>
    <name evidence="10" type="ORF">SAMN04487895_101642</name>
</gene>
<keyword evidence="2" id="KW-0673">Quorum sensing</keyword>
<dbReference type="EMBL" id="CP076607">
    <property type="protein sequence ID" value="QWU14340.1"/>
    <property type="molecule type" value="Genomic_DNA"/>
</dbReference>
<evidence type="ECO:0000256" key="7">
    <source>
        <dbReference type="ARBA" id="ARBA00023136"/>
    </source>
</evidence>
<keyword evidence="4 8" id="KW-0812">Transmembrane</keyword>
<evidence type="ECO:0000256" key="1">
    <source>
        <dbReference type="ARBA" id="ARBA00022475"/>
    </source>
</evidence>
<evidence type="ECO:0000313" key="9">
    <source>
        <dbReference type="EMBL" id="QWU14340.1"/>
    </source>
</evidence>
<dbReference type="Proteomes" id="UP000198809">
    <property type="component" value="Unassembled WGS sequence"/>
</dbReference>
<dbReference type="GO" id="GO:0006508">
    <property type="term" value="P:proteolysis"/>
    <property type="evidence" value="ECO:0007669"/>
    <property type="project" value="UniProtKB-KW"/>
</dbReference>
<dbReference type="Pfam" id="PF04647">
    <property type="entry name" value="AgrB"/>
    <property type="match status" value="1"/>
</dbReference>
<dbReference type="STRING" id="1333845.SAMN04487895_101642"/>
<dbReference type="GO" id="GO:0008233">
    <property type="term" value="F:peptidase activity"/>
    <property type="evidence" value="ECO:0007669"/>
    <property type="project" value="UniProtKB-KW"/>
</dbReference>
<evidence type="ECO:0000313" key="12">
    <source>
        <dbReference type="Proteomes" id="UP000683429"/>
    </source>
</evidence>
<dbReference type="InterPro" id="IPR006741">
    <property type="entry name" value="AgrB"/>
</dbReference>
<evidence type="ECO:0000256" key="4">
    <source>
        <dbReference type="ARBA" id="ARBA00022692"/>
    </source>
</evidence>
<evidence type="ECO:0000313" key="11">
    <source>
        <dbReference type="Proteomes" id="UP000198809"/>
    </source>
</evidence>
<proteinExistence type="predicted"/>
<feature type="transmembrane region" description="Helical" evidence="8">
    <location>
        <begin position="106"/>
        <end position="124"/>
    </location>
</feature>
<evidence type="ECO:0000256" key="5">
    <source>
        <dbReference type="ARBA" id="ARBA00022801"/>
    </source>
</evidence>
<feature type="transmembrane region" description="Helical" evidence="8">
    <location>
        <begin position="136"/>
        <end position="152"/>
    </location>
</feature>
<organism evidence="10 11">
    <name type="scientific">Paenibacillus sophorae</name>
    <dbReference type="NCBI Taxonomy" id="1333845"/>
    <lineage>
        <taxon>Bacteria</taxon>
        <taxon>Bacillati</taxon>
        <taxon>Bacillota</taxon>
        <taxon>Bacilli</taxon>
        <taxon>Bacillales</taxon>
        <taxon>Paenibacillaceae</taxon>
        <taxon>Paenibacillus</taxon>
    </lineage>
</organism>
<keyword evidence="7 8" id="KW-0472">Membrane</keyword>
<reference evidence="10 11" key="1">
    <citation type="submission" date="2016-10" db="EMBL/GenBank/DDBJ databases">
        <authorList>
            <person name="de Groot N.N."/>
        </authorList>
    </citation>
    <scope>NUCLEOTIDE SEQUENCE [LARGE SCALE GENOMIC DNA]</scope>
    <source>
        <strain evidence="10 11">CGMCC 1.10238</strain>
    </source>
</reference>
<protein>
    <submittedName>
        <fullName evidence="9 10">Accessory gene regulator B</fullName>
    </submittedName>
</protein>
<keyword evidence="5" id="KW-0378">Hydrolase</keyword>
<dbReference type="GO" id="GO:0016020">
    <property type="term" value="C:membrane"/>
    <property type="evidence" value="ECO:0007669"/>
    <property type="project" value="InterPro"/>
</dbReference>
<evidence type="ECO:0000256" key="2">
    <source>
        <dbReference type="ARBA" id="ARBA00022654"/>
    </source>
</evidence>
<reference evidence="9 12" key="2">
    <citation type="submission" date="2021-06" db="EMBL/GenBank/DDBJ databases">
        <title>Whole genome sequence of Paenibacillus sophorae DSM23020 for comparative genomics.</title>
        <authorList>
            <person name="Kim M.-J."/>
            <person name="Lee G."/>
            <person name="Shin J.-H."/>
        </authorList>
    </citation>
    <scope>NUCLEOTIDE SEQUENCE [LARGE SCALE GENOMIC DNA]</scope>
    <source>
        <strain evidence="9 12">DSM 23020</strain>
    </source>
</reference>
<sequence length="181" mass="20765">MINYFSEFIARWLTNNYKDEMPSYQKTRYSIKLIITNLLPLLLIFGYGLYSDTLIKCLICLLSFSILRQFSGGFHLKNADICIVASTLLILSITEISVYVNDSLSIVFNIISFLLCLIFSPSKINNSTRIRKENFHIFKIISLILIIFSLILKNPTVTLAMFMQALTLIHIPAKEVIVNEE</sequence>
<dbReference type="EMBL" id="FODH01000001">
    <property type="protein sequence ID" value="SEN47372.1"/>
    <property type="molecule type" value="Genomic_DNA"/>
</dbReference>
<keyword evidence="12" id="KW-1185">Reference proteome</keyword>
<dbReference type="GO" id="GO:0009372">
    <property type="term" value="P:quorum sensing"/>
    <property type="evidence" value="ECO:0007669"/>
    <property type="project" value="UniProtKB-KW"/>
</dbReference>
<accession>A0A1H8GTK1</accession>
<keyword evidence="6 8" id="KW-1133">Transmembrane helix</keyword>